<evidence type="ECO:0000313" key="3">
    <source>
        <dbReference type="Proteomes" id="UP000605805"/>
    </source>
</evidence>
<gene>
    <name evidence="2" type="ORF">EYH02_05460</name>
</gene>
<dbReference type="Proteomes" id="UP000605805">
    <property type="component" value="Unassembled WGS sequence"/>
</dbReference>
<keyword evidence="1" id="KW-0472">Membrane</keyword>
<sequence length="72" mass="8067">MSRLRAALPALAMVIAIALALSLVALYMAPVIDDGVEDTTLRVYEPQLLEELARELVEKHRDISTRYSRGDR</sequence>
<keyword evidence="1" id="KW-0812">Transmembrane</keyword>
<accession>A0A832YTI2</accession>
<reference evidence="2" key="1">
    <citation type="journal article" date="2020" name="ISME J.">
        <title>Gammaproteobacteria mediating utilization of methyl-, sulfur- and petroleum organic compounds in deep ocean hydrothermal plumes.</title>
        <authorList>
            <person name="Zhou Z."/>
            <person name="Liu Y."/>
            <person name="Pan J."/>
            <person name="Cron B.R."/>
            <person name="Toner B.M."/>
            <person name="Anantharaman K."/>
            <person name="Breier J.A."/>
            <person name="Dick G.J."/>
            <person name="Li M."/>
        </authorList>
    </citation>
    <scope>NUCLEOTIDE SEQUENCE</scope>
    <source>
        <strain evidence="2">SZUA-1435</strain>
    </source>
</reference>
<dbReference type="AlphaFoldDB" id="A0A832YTI2"/>
<keyword evidence="1" id="KW-1133">Transmembrane helix</keyword>
<dbReference type="EMBL" id="DQTV01000107">
    <property type="protein sequence ID" value="HIP57495.1"/>
    <property type="molecule type" value="Genomic_DNA"/>
</dbReference>
<organism evidence="2 3">
    <name type="scientific">Ignisphaera aggregans</name>
    <dbReference type="NCBI Taxonomy" id="334771"/>
    <lineage>
        <taxon>Archaea</taxon>
        <taxon>Thermoproteota</taxon>
        <taxon>Thermoprotei</taxon>
        <taxon>Desulfurococcales</taxon>
        <taxon>Desulfurococcaceae</taxon>
        <taxon>Ignisphaera</taxon>
    </lineage>
</organism>
<protein>
    <submittedName>
        <fullName evidence="2">Uncharacterized protein</fullName>
    </submittedName>
</protein>
<feature type="transmembrane region" description="Helical" evidence="1">
    <location>
        <begin position="7"/>
        <end position="29"/>
    </location>
</feature>
<comment type="caution">
    <text evidence="2">The sequence shown here is derived from an EMBL/GenBank/DDBJ whole genome shotgun (WGS) entry which is preliminary data.</text>
</comment>
<proteinExistence type="predicted"/>
<evidence type="ECO:0000256" key="1">
    <source>
        <dbReference type="SAM" id="Phobius"/>
    </source>
</evidence>
<evidence type="ECO:0000313" key="2">
    <source>
        <dbReference type="EMBL" id="HIP57495.1"/>
    </source>
</evidence>
<name>A0A832YTI2_9CREN</name>